<dbReference type="InterPro" id="IPR050796">
    <property type="entry name" value="SCF_F-box_component"/>
</dbReference>
<gene>
    <name evidence="2" type="ORF">Gogos_009691</name>
</gene>
<feature type="domain" description="F-box" evidence="1">
    <location>
        <begin position="4"/>
        <end position="42"/>
    </location>
</feature>
<evidence type="ECO:0000259" key="1">
    <source>
        <dbReference type="Pfam" id="PF00646"/>
    </source>
</evidence>
<dbReference type="OrthoDB" id="591557at2759"/>
<dbReference type="SUPFAM" id="SSF81383">
    <property type="entry name" value="F-box domain"/>
    <property type="match status" value="1"/>
</dbReference>
<dbReference type="PANTHER" id="PTHR31672:SF13">
    <property type="entry name" value="F-BOX PROTEIN CPR30-LIKE"/>
    <property type="match status" value="1"/>
</dbReference>
<accession>A0A7J9BIW9</accession>
<dbReference type="AlphaFoldDB" id="A0A7J9BIW9"/>
<dbReference type="Pfam" id="PF00646">
    <property type="entry name" value="F-box"/>
    <property type="match status" value="1"/>
</dbReference>
<dbReference type="InterPro" id="IPR032675">
    <property type="entry name" value="LRR_dom_sf"/>
</dbReference>
<dbReference type="EMBL" id="JABEZY010000004">
    <property type="protein sequence ID" value="MBA0736104.1"/>
    <property type="molecule type" value="Genomic_DNA"/>
</dbReference>
<dbReference type="Gene3D" id="3.80.10.10">
    <property type="entry name" value="Ribonuclease Inhibitor"/>
    <property type="match status" value="1"/>
</dbReference>
<reference evidence="2 3" key="1">
    <citation type="journal article" date="2019" name="Genome Biol. Evol.">
        <title>Insights into the evolution of the New World diploid cottons (Gossypium, subgenus Houzingenia) based on genome sequencing.</title>
        <authorList>
            <person name="Grover C.E."/>
            <person name="Arick M.A. 2nd"/>
            <person name="Thrash A."/>
            <person name="Conover J.L."/>
            <person name="Sanders W.S."/>
            <person name="Peterson D.G."/>
            <person name="Frelichowski J.E."/>
            <person name="Scheffler J.A."/>
            <person name="Scheffler B.E."/>
            <person name="Wendel J.F."/>
        </authorList>
    </citation>
    <scope>NUCLEOTIDE SEQUENCE [LARGE SCALE GENOMIC DNA]</scope>
    <source>
        <strain evidence="2">5</strain>
        <tissue evidence="2">Leaf</tissue>
    </source>
</reference>
<dbReference type="PANTHER" id="PTHR31672">
    <property type="entry name" value="BNACNNG10540D PROTEIN"/>
    <property type="match status" value="1"/>
</dbReference>
<protein>
    <recommendedName>
        <fullName evidence="1">F-box domain-containing protein</fullName>
    </recommendedName>
</protein>
<dbReference type="InterPro" id="IPR036047">
    <property type="entry name" value="F-box-like_dom_sf"/>
</dbReference>
<comment type="caution">
    <text evidence="2">The sequence shown here is derived from an EMBL/GenBank/DDBJ whole genome shotgun (WGS) entry which is preliminary data.</text>
</comment>
<evidence type="ECO:0000313" key="2">
    <source>
        <dbReference type="EMBL" id="MBA0736104.1"/>
    </source>
</evidence>
<dbReference type="InterPro" id="IPR001810">
    <property type="entry name" value="F-box_dom"/>
</dbReference>
<dbReference type="Proteomes" id="UP000593579">
    <property type="component" value="Unassembled WGS sequence"/>
</dbReference>
<organism evidence="2 3">
    <name type="scientific">Gossypium gossypioides</name>
    <name type="common">Mexican cotton</name>
    <name type="synonym">Selera gossypioides</name>
    <dbReference type="NCBI Taxonomy" id="34282"/>
    <lineage>
        <taxon>Eukaryota</taxon>
        <taxon>Viridiplantae</taxon>
        <taxon>Streptophyta</taxon>
        <taxon>Embryophyta</taxon>
        <taxon>Tracheophyta</taxon>
        <taxon>Spermatophyta</taxon>
        <taxon>Magnoliopsida</taxon>
        <taxon>eudicotyledons</taxon>
        <taxon>Gunneridae</taxon>
        <taxon>Pentapetalae</taxon>
        <taxon>rosids</taxon>
        <taxon>malvids</taxon>
        <taxon>Malvales</taxon>
        <taxon>Malvaceae</taxon>
        <taxon>Malvoideae</taxon>
        <taxon>Gossypium</taxon>
    </lineage>
</organism>
<name>A0A7J9BIW9_GOSGO</name>
<sequence length="113" mass="13199">MAPLSHDMILDIFRCLSVKDLSRFKCVSKFWCSWIEDQNFIKLHLSYSLKTNTNRSLILHHARYQIFSINYDSPKTTRRLEQRLDVEANVDVKALGGYLCLTATHRDMFVSGD</sequence>
<evidence type="ECO:0000313" key="3">
    <source>
        <dbReference type="Proteomes" id="UP000593579"/>
    </source>
</evidence>
<proteinExistence type="predicted"/>
<keyword evidence="3" id="KW-1185">Reference proteome</keyword>